<dbReference type="NCBIfam" id="TIGR00230">
    <property type="entry name" value="sfsA"/>
    <property type="match status" value="1"/>
</dbReference>
<dbReference type="InterPro" id="IPR005224">
    <property type="entry name" value="SfsA"/>
</dbReference>
<sequence>MRFDVPLVTGRLIKRYKRFLADVTLDDGGAEITAHCANSGSMMGLKDPGIKVWLTPNDDPKRKLKYSWELLEIDGAMVGINTSRPNGLVEEAIEAGRIPELMGYEKLRREVKYGKNSRIDLLLEGEGDTRTYVEVKNVTLAREGGVAEFPDAVTARGAKHLDELADMVREGHRSAMVFLIQRDDCDALVLARDIDPKYGEAFDAAVKAGVEVYAIGCRLSADEIIADRAIEVRC</sequence>
<dbReference type="InterPro" id="IPR040452">
    <property type="entry name" value="SfsA_C"/>
</dbReference>
<dbReference type="HAMAP" id="MF_00095">
    <property type="entry name" value="SfsA"/>
    <property type="match status" value="1"/>
</dbReference>
<dbReference type="STRING" id="989403.SAMN05421798_105176"/>
<dbReference type="InterPro" id="IPR041465">
    <property type="entry name" value="SfsA_N"/>
</dbReference>
<dbReference type="PATRIC" id="fig|989403.3.peg.587"/>
<dbReference type="Pfam" id="PF17746">
    <property type="entry name" value="SfsA_N"/>
    <property type="match status" value="1"/>
</dbReference>
<accession>A0A161XH81</accession>
<dbReference type="CDD" id="cd22359">
    <property type="entry name" value="SfsA-like_bacterial"/>
    <property type="match status" value="1"/>
</dbReference>
<dbReference type="PANTHER" id="PTHR30545">
    <property type="entry name" value="SUGAR FERMENTATION STIMULATION PROTEIN A"/>
    <property type="match status" value="1"/>
</dbReference>
<dbReference type="AlphaFoldDB" id="A0A161XH81"/>
<dbReference type="Proteomes" id="UP000076577">
    <property type="component" value="Unassembled WGS sequence"/>
</dbReference>
<dbReference type="EMBL" id="LMCB01000004">
    <property type="protein sequence ID" value="KZL21263.1"/>
    <property type="molecule type" value="Genomic_DNA"/>
</dbReference>
<keyword evidence="5" id="KW-1185">Reference proteome</keyword>
<dbReference type="Pfam" id="PF03749">
    <property type="entry name" value="SfsA"/>
    <property type="match status" value="1"/>
</dbReference>
<protein>
    <recommendedName>
        <fullName evidence="1">Sugar fermentation stimulation protein homolog</fullName>
    </recommendedName>
</protein>
<evidence type="ECO:0000313" key="5">
    <source>
        <dbReference type="Proteomes" id="UP000076577"/>
    </source>
</evidence>
<dbReference type="PANTHER" id="PTHR30545:SF2">
    <property type="entry name" value="SUGAR FERMENTATION STIMULATION PROTEIN A"/>
    <property type="match status" value="1"/>
</dbReference>
<evidence type="ECO:0000259" key="2">
    <source>
        <dbReference type="Pfam" id="PF03749"/>
    </source>
</evidence>
<evidence type="ECO:0000256" key="1">
    <source>
        <dbReference type="HAMAP-Rule" id="MF_00095"/>
    </source>
</evidence>
<comment type="caution">
    <text evidence="4">The sequence shown here is derived from an EMBL/GenBank/DDBJ whole genome shotgun (WGS) entry which is preliminary data.</text>
</comment>
<organism evidence="4 5">
    <name type="scientific">Pseudovibrio axinellae</name>
    <dbReference type="NCBI Taxonomy" id="989403"/>
    <lineage>
        <taxon>Bacteria</taxon>
        <taxon>Pseudomonadati</taxon>
        <taxon>Pseudomonadota</taxon>
        <taxon>Alphaproteobacteria</taxon>
        <taxon>Hyphomicrobiales</taxon>
        <taxon>Stappiaceae</taxon>
        <taxon>Pseudovibrio</taxon>
    </lineage>
</organism>
<comment type="similarity">
    <text evidence="1">Belongs to the SfsA family.</text>
</comment>
<feature type="domain" description="Sugar fermentation stimulation protein C-terminal" evidence="2">
    <location>
        <begin position="84"/>
        <end position="222"/>
    </location>
</feature>
<dbReference type="RefSeq" id="WP_068001828.1">
    <property type="nucleotide sequence ID" value="NZ_FOFM01000005.1"/>
</dbReference>
<reference evidence="4 5" key="1">
    <citation type="journal article" date="2016" name="Front. Microbiol.">
        <title>Comparative Genomic Analysis Reveals a Diverse Repertoire of Genes Involved in Prokaryote-Eukaryote Interactions within the Pseudovibrio Genus.</title>
        <authorList>
            <person name="Romano S."/>
            <person name="Fernandez-Guerra A."/>
            <person name="Reen F.J."/>
            <person name="Glockner F.O."/>
            <person name="Crowley S.P."/>
            <person name="O'Sullivan O."/>
            <person name="Cotter P.D."/>
            <person name="Adams C."/>
            <person name="Dobson A.D."/>
            <person name="O'Gara F."/>
        </authorList>
    </citation>
    <scope>NUCLEOTIDE SEQUENCE [LARGE SCALE GENOMIC DNA]</scope>
    <source>
        <strain evidence="4 5">Ad2</strain>
    </source>
</reference>
<proteinExistence type="inferred from homology"/>
<evidence type="ECO:0000259" key="3">
    <source>
        <dbReference type="Pfam" id="PF17746"/>
    </source>
</evidence>
<gene>
    <name evidence="1 4" type="primary">sfsA</name>
    <name evidence="4" type="ORF">PsAD2_00553</name>
</gene>
<dbReference type="GO" id="GO:0003677">
    <property type="term" value="F:DNA binding"/>
    <property type="evidence" value="ECO:0007669"/>
    <property type="project" value="InterPro"/>
</dbReference>
<dbReference type="Gene3D" id="2.40.50.580">
    <property type="match status" value="1"/>
</dbReference>
<dbReference type="Gene3D" id="3.40.1350.60">
    <property type="match status" value="1"/>
</dbReference>
<dbReference type="OrthoDB" id="9802365at2"/>
<feature type="domain" description="SfsA N-terminal OB" evidence="3">
    <location>
        <begin position="13"/>
        <end position="80"/>
    </location>
</feature>
<evidence type="ECO:0000313" key="4">
    <source>
        <dbReference type="EMBL" id="KZL21263.1"/>
    </source>
</evidence>
<name>A0A161XH81_9HYPH</name>